<protein>
    <recommendedName>
        <fullName evidence="7">Chaperone protein DnaK</fullName>
    </recommendedName>
    <alternativeName>
        <fullName evidence="7">HSP70</fullName>
    </alternativeName>
    <alternativeName>
        <fullName evidence="7">Heat shock 70 kDa protein</fullName>
    </alternativeName>
    <alternativeName>
        <fullName evidence="7">Heat shock protein 70</fullName>
    </alternativeName>
</protein>
<sequence>MAKVVGIDLGTTNSCVAVMEGGQPLVIANAEGQRTTPSVVAYTKGGDRLVGQIARRQAVMNPENTFYSVKRFIGRKYEEVTQELTEVTYKVLRDSNGNLKLDCPAAGKQFAPEEISAQVLRKLADDASKYLGEKVTQAVVTVPAYFNDSQRQATKDAGRIAGLEILRIINEPTAAALAYGLDKKSNETILVFDLGGGTFDVSILEVGDGVFEVKATSGDTHLGGDDFDKKIVDWIANEFQRNEGIDLRKDKQALQRLTEAAEKAKIELSSATQTTINLPFITATQEGSKHLEMTLTRAKFEEMCSDLLDRCRIPVEQALKDVKLSNADIDEVVLVGGSTRIPAVQQLVRRITGKDPNQGVNPDEVVAVGAGIQAGVLAGEVKDVLLLDVTPLSLGVETLGGVMTKIIPRNTTIPVKKSETFSTAADGQSNVEIHVLQGEREMSSDNKSLGTFRLDGIPPAPRGVPQVEVTFDIDANGILSVTAKDKATGKEQSISITGASTLNKGDVEKMVRDAEAHAEEDKRRREQIDTKNIADSLVYQAQKQLKDLDGKVSDADKSRAEGLIKDLQEAINQENSDRMKSLTNELQQALMQIGSAVYAQAGAGTTGGTGGQAGSSGGGNEDVIDADFV</sequence>
<dbReference type="NCBIfam" id="NF003520">
    <property type="entry name" value="PRK05183.1"/>
    <property type="match status" value="1"/>
</dbReference>
<evidence type="ECO:0000256" key="9">
    <source>
        <dbReference type="SAM" id="Coils"/>
    </source>
</evidence>
<feature type="compositionally biased region" description="Gly residues" evidence="10">
    <location>
        <begin position="605"/>
        <end position="620"/>
    </location>
</feature>
<feature type="region of interest" description="Disordered" evidence="10">
    <location>
        <begin position="605"/>
        <end position="629"/>
    </location>
</feature>
<evidence type="ECO:0000256" key="8">
    <source>
        <dbReference type="RuleBase" id="RU003322"/>
    </source>
</evidence>
<dbReference type="InterPro" id="IPR029047">
    <property type="entry name" value="HSP70_peptide-bd_sf"/>
</dbReference>
<evidence type="ECO:0000313" key="12">
    <source>
        <dbReference type="Proteomes" id="UP000702425"/>
    </source>
</evidence>
<dbReference type="Pfam" id="PF00012">
    <property type="entry name" value="HSP70"/>
    <property type="match status" value="1"/>
</dbReference>
<evidence type="ECO:0000256" key="4">
    <source>
        <dbReference type="ARBA" id="ARBA00022840"/>
    </source>
</evidence>
<dbReference type="Proteomes" id="UP000702425">
    <property type="component" value="Unassembled WGS sequence"/>
</dbReference>
<keyword evidence="5 7" id="KW-0346">Stress response</keyword>
<accession>A0ABX2D4B8</accession>
<dbReference type="EMBL" id="SRRZ01000097">
    <property type="protein sequence ID" value="NQE36782.1"/>
    <property type="molecule type" value="Genomic_DNA"/>
</dbReference>
<dbReference type="InterPro" id="IPR018181">
    <property type="entry name" value="Heat_shock_70_CS"/>
</dbReference>
<keyword evidence="3 7" id="KW-0547">Nucleotide-binding</keyword>
<gene>
    <name evidence="11" type="primary">dnaK2_3</name>
    <name evidence="7" type="synonym">dnaK</name>
    <name evidence="11" type="ORF">E5S67_04547</name>
</gene>
<dbReference type="NCBIfam" id="TIGR02350">
    <property type="entry name" value="prok_dnaK"/>
    <property type="match status" value="1"/>
</dbReference>
<dbReference type="PROSITE" id="PS01036">
    <property type="entry name" value="HSP70_3"/>
    <property type="match status" value="1"/>
</dbReference>
<dbReference type="InterPro" id="IPR012725">
    <property type="entry name" value="Chaperone_DnaK"/>
</dbReference>
<keyword evidence="9" id="KW-0175">Coiled coil</keyword>
<dbReference type="InterPro" id="IPR013126">
    <property type="entry name" value="Hsp_70_fam"/>
</dbReference>
<dbReference type="Gene3D" id="3.30.420.40">
    <property type="match status" value="2"/>
</dbReference>
<reference evidence="11 12" key="1">
    <citation type="journal article" date="2020" name="Sci. Rep.">
        <title>A novel cyanobacterial geosmin producer, revising GeoA distribution and dispersion patterns in Bacteria.</title>
        <authorList>
            <person name="Churro C."/>
            <person name="Semedo-Aguiar A.P."/>
            <person name="Silva A.D."/>
            <person name="Pereira-Leal J.B."/>
            <person name="Leite R.B."/>
        </authorList>
    </citation>
    <scope>NUCLEOTIDE SEQUENCE [LARGE SCALE GENOMIC DNA]</scope>
    <source>
        <strain evidence="11 12">IPMA8</strain>
    </source>
</reference>
<dbReference type="CDD" id="cd10234">
    <property type="entry name" value="ASKHA_NBD_HSP70_DnaK-like"/>
    <property type="match status" value="1"/>
</dbReference>
<dbReference type="InterPro" id="IPR043129">
    <property type="entry name" value="ATPase_NBD"/>
</dbReference>
<dbReference type="Gene3D" id="2.60.34.10">
    <property type="entry name" value="Substrate Binding Domain Of DNAk, Chain A, domain 1"/>
    <property type="match status" value="1"/>
</dbReference>
<feature type="coiled-coil region" evidence="9">
    <location>
        <begin position="557"/>
        <end position="592"/>
    </location>
</feature>
<evidence type="ECO:0000256" key="6">
    <source>
        <dbReference type="ARBA" id="ARBA00023186"/>
    </source>
</evidence>
<dbReference type="Gene3D" id="1.20.1270.10">
    <property type="match status" value="1"/>
</dbReference>
<evidence type="ECO:0000256" key="5">
    <source>
        <dbReference type="ARBA" id="ARBA00023016"/>
    </source>
</evidence>
<dbReference type="PRINTS" id="PR00301">
    <property type="entry name" value="HEATSHOCK70"/>
</dbReference>
<comment type="similarity">
    <text evidence="1 7 8">Belongs to the heat shock protein 70 family.</text>
</comment>
<dbReference type="PANTHER" id="PTHR19375">
    <property type="entry name" value="HEAT SHOCK PROTEIN 70KDA"/>
    <property type="match status" value="1"/>
</dbReference>
<dbReference type="SUPFAM" id="SSF100920">
    <property type="entry name" value="Heat shock protein 70kD (HSP70), peptide-binding domain"/>
    <property type="match status" value="1"/>
</dbReference>
<keyword evidence="6 7" id="KW-0143">Chaperone</keyword>
<comment type="function">
    <text evidence="7">Acts as a chaperone.</text>
</comment>
<dbReference type="HAMAP" id="MF_00332">
    <property type="entry name" value="DnaK"/>
    <property type="match status" value="1"/>
</dbReference>
<comment type="caution">
    <text evidence="11">The sequence shown here is derived from an EMBL/GenBank/DDBJ whole genome shotgun (WGS) entry which is preliminary data.</text>
</comment>
<evidence type="ECO:0000256" key="2">
    <source>
        <dbReference type="ARBA" id="ARBA00022553"/>
    </source>
</evidence>
<evidence type="ECO:0000256" key="3">
    <source>
        <dbReference type="ARBA" id="ARBA00022741"/>
    </source>
</evidence>
<dbReference type="InterPro" id="IPR029048">
    <property type="entry name" value="HSP70_C_sf"/>
</dbReference>
<keyword evidence="12" id="KW-1185">Reference proteome</keyword>
<dbReference type="NCBIfam" id="NF001413">
    <property type="entry name" value="PRK00290.1"/>
    <property type="match status" value="1"/>
</dbReference>
<organism evidence="11 12">
    <name type="scientific">Microcoleus asticus IPMA8</name>
    <dbReference type="NCBI Taxonomy" id="2563858"/>
    <lineage>
        <taxon>Bacteria</taxon>
        <taxon>Bacillati</taxon>
        <taxon>Cyanobacteriota</taxon>
        <taxon>Cyanophyceae</taxon>
        <taxon>Oscillatoriophycideae</taxon>
        <taxon>Oscillatoriales</taxon>
        <taxon>Microcoleaceae</taxon>
        <taxon>Microcoleus</taxon>
        <taxon>Microcoleus asticus</taxon>
    </lineage>
</organism>
<dbReference type="SUPFAM" id="SSF53067">
    <property type="entry name" value="Actin-like ATPase domain"/>
    <property type="match status" value="2"/>
</dbReference>
<dbReference type="PROSITE" id="PS00297">
    <property type="entry name" value="HSP70_1"/>
    <property type="match status" value="1"/>
</dbReference>
<dbReference type="RefSeq" id="WP_172190648.1">
    <property type="nucleotide sequence ID" value="NZ_CAWPPK010000315.1"/>
</dbReference>
<feature type="modified residue" description="Phosphothreonine; by autocatalysis" evidence="7">
    <location>
        <position position="198"/>
    </location>
</feature>
<dbReference type="PROSITE" id="PS00329">
    <property type="entry name" value="HSP70_2"/>
    <property type="match status" value="1"/>
</dbReference>
<keyword evidence="2 7" id="KW-0597">Phosphoprotein</keyword>
<evidence type="ECO:0000256" key="7">
    <source>
        <dbReference type="HAMAP-Rule" id="MF_00332"/>
    </source>
</evidence>
<dbReference type="SUPFAM" id="SSF100934">
    <property type="entry name" value="Heat shock protein 70kD (HSP70), C-terminal subdomain"/>
    <property type="match status" value="1"/>
</dbReference>
<evidence type="ECO:0000256" key="10">
    <source>
        <dbReference type="SAM" id="MobiDB-lite"/>
    </source>
</evidence>
<proteinExistence type="evidence at transcript level"/>
<dbReference type="Gene3D" id="3.90.640.10">
    <property type="entry name" value="Actin, Chain A, domain 4"/>
    <property type="match status" value="1"/>
</dbReference>
<keyword evidence="4 7" id="KW-0067">ATP-binding</keyword>
<name>A0ABX2D4B8_9CYAN</name>
<comment type="induction">
    <text evidence="7">By stress conditions e.g. heat shock.</text>
</comment>
<evidence type="ECO:0000256" key="1">
    <source>
        <dbReference type="ARBA" id="ARBA00007381"/>
    </source>
</evidence>
<evidence type="ECO:0000313" key="11">
    <source>
        <dbReference type="EMBL" id="NQE36782.1"/>
    </source>
</evidence>
<feature type="coiled-coil region" evidence="9">
    <location>
        <begin position="247"/>
        <end position="274"/>
    </location>
</feature>